<evidence type="ECO:0000313" key="3">
    <source>
        <dbReference type="Proteomes" id="UP000007875"/>
    </source>
</evidence>
<dbReference type="Proteomes" id="UP000007875">
    <property type="component" value="Unassembled WGS sequence"/>
</dbReference>
<accession>H2Z9T8</accession>
<feature type="compositionally biased region" description="Polar residues" evidence="1">
    <location>
        <begin position="56"/>
        <end position="80"/>
    </location>
</feature>
<dbReference type="AlphaFoldDB" id="H2Z9T8"/>
<dbReference type="GeneTree" id="ENSGT00390000018611"/>
<reference evidence="3" key="1">
    <citation type="submission" date="2003-08" db="EMBL/GenBank/DDBJ databases">
        <authorList>
            <person name="Birren B."/>
            <person name="Nusbaum C."/>
            <person name="Abebe A."/>
            <person name="Abouelleil A."/>
            <person name="Adekoya E."/>
            <person name="Ait-zahra M."/>
            <person name="Allen N."/>
            <person name="Allen T."/>
            <person name="An P."/>
            <person name="Anderson M."/>
            <person name="Anderson S."/>
            <person name="Arachchi H."/>
            <person name="Armbruster J."/>
            <person name="Bachantsang P."/>
            <person name="Baldwin J."/>
            <person name="Barry A."/>
            <person name="Bayul T."/>
            <person name="Blitshsteyn B."/>
            <person name="Bloom T."/>
            <person name="Blye J."/>
            <person name="Boguslavskiy L."/>
            <person name="Borowsky M."/>
            <person name="Boukhgalter B."/>
            <person name="Brunache A."/>
            <person name="Butler J."/>
            <person name="Calixte N."/>
            <person name="Calvo S."/>
            <person name="Camarata J."/>
            <person name="Campo K."/>
            <person name="Chang J."/>
            <person name="Cheshatsang Y."/>
            <person name="Citroen M."/>
            <person name="Collymore A."/>
            <person name="Considine T."/>
            <person name="Cook A."/>
            <person name="Cooke P."/>
            <person name="Corum B."/>
            <person name="Cuomo C."/>
            <person name="David R."/>
            <person name="Dawoe T."/>
            <person name="Degray S."/>
            <person name="Dodge S."/>
            <person name="Dooley K."/>
            <person name="Dorje P."/>
            <person name="Dorjee K."/>
            <person name="Dorris L."/>
            <person name="Duffey N."/>
            <person name="Dupes A."/>
            <person name="Elkins T."/>
            <person name="Engels R."/>
            <person name="Erickson J."/>
            <person name="Farina A."/>
            <person name="Faro S."/>
            <person name="Ferreira P."/>
            <person name="Fischer H."/>
            <person name="Fitzgerald M."/>
            <person name="Foley K."/>
            <person name="Gage D."/>
            <person name="Galagan J."/>
            <person name="Gearin G."/>
            <person name="Gnerre S."/>
            <person name="Gnirke A."/>
            <person name="Goyette A."/>
            <person name="Graham J."/>
            <person name="Grandbois E."/>
            <person name="Gyaltsen K."/>
            <person name="Hafez N."/>
            <person name="Hagopian D."/>
            <person name="Hagos B."/>
            <person name="Hall J."/>
            <person name="Hatcher B."/>
            <person name="Heller A."/>
            <person name="Higgins H."/>
            <person name="Honan T."/>
            <person name="Horn A."/>
            <person name="Houde N."/>
            <person name="Hughes L."/>
            <person name="Hulme W."/>
            <person name="Husby E."/>
            <person name="Iliev I."/>
            <person name="Jaffe D."/>
            <person name="Jones C."/>
            <person name="Kamal M."/>
            <person name="Kamat A."/>
            <person name="Kamvysselis M."/>
            <person name="Karlsson E."/>
            <person name="Kells C."/>
            <person name="Kieu A."/>
            <person name="Kisner P."/>
            <person name="Kodira C."/>
            <person name="Kulbokas E."/>
            <person name="Labutti K."/>
            <person name="Lama D."/>
            <person name="Landers T."/>
            <person name="Leger J."/>
            <person name="Levine S."/>
            <person name="Lewis D."/>
            <person name="Lewis T."/>
            <person name="Lindblad-toh K."/>
            <person name="Liu X."/>
            <person name="Lokyitsang T."/>
            <person name="Lokyitsang Y."/>
            <person name="Lucien O."/>
            <person name="Lui A."/>
            <person name="Ma L.J."/>
            <person name="Mabbitt R."/>
            <person name="Macdonald J."/>
            <person name="Maclean C."/>
            <person name="Major J."/>
            <person name="Manning J."/>
            <person name="Marabella R."/>
            <person name="Maru K."/>
            <person name="Matthews C."/>
            <person name="Mauceli E."/>
            <person name="Mccarthy M."/>
            <person name="Mcdonough S."/>
            <person name="Mcghee T."/>
            <person name="Meldrim J."/>
            <person name="Meneus L."/>
            <person name="Mesirov J."/>
            <person name="Mihalev A."/>
            <person name="Mihova T."/>
            <person name="Mikkelsen T."/>
            <person name="Mlenga V."/>
            <person name="Moru K."/>
            <person name="Mozes J."/>
            <person name="Mulrain L."/>
            <person name="Munson G."/>
            <person name="Naylor J."/>
            <person name="Newes C."/>
            <person name="Nguyen C."/>
            <person name="Nguyen N."/>
            <person name="Nguyen T."/>
            <person name="Nicol R."/>
            <person name="Nielsen C."/>
            <person name="Nizzari M."/>
            <person name="Norbu C."/>
            <person name="Norbu N."/>
            <person name="O'donnell P."/>
            <person name="Okoawo O."/>
            <person name="O'leary S."/>
            <person name="Omotosho B."/>
            <person name="O'neill K."/>
            <person name="Osman S."/>
            <person name="Parker S."/>
            <person name="Perrin D."/>
            <person name="Phunkhang P."/>
            <person name="Piqani B."/>
            <person name="Purcell S."/>
            <person name="Rachupka T."/>
            <person name="Ramasamy U."/>
            <person name="Rameau R."/>
            <person name="Ray V."/>
            <person name="Raymond C."/>
            <person name="Retta R."/>
            <person name="Richardson S."/>
            <person name="Rise C."/>
            <person name="Rodriguez J."/>
            <person name="Rogers J."/>
            <person name="Rogov P."/>
            <person name="Rutman M."/>
            <person name="Schupbach R."/>
            <person name="Seaman C."/>
            <person name="Settipalli S."/>
            <person name="Sharpe T."/>
            <person name="Sheridan J."/>
            <person name="Sherpa N."/>
            <person name="Shi J."/>
            <person name="Smirnov S."/>
            <person name="Smith C."/>
            <person name="Sougnez C."/>
            <person name="Spencer B."/>
            <person name="Stalker J."/>
            <person name="Stange-thomann N."/>
            <person name="Stavropoulos S."/>
            <person name="Stetson K."/>
            <person name="Stone C."/>
            <person name="Stone S."/>
            <person name="Stubbs M."/>
            <person name="Talamas J."/>
            <person name="Tchuinga P."/>
            <person name="Tenzing P."/>
            <person name="Tesfaye S."/>
            <person name="Theodore J."/>
            <person name="Thoulutsang Y."/>
            <person name="Topham K."/>
            <person name="Towey S."/>
            <person name="Tsamla T."/>
            <person name="Tsomo N."/>
            <person name="Vallee D."/>
            <person name="Vassiliev H."/>
            <person name="Venkataraman V."/>
            <person name="Vinson J."/>
            <person name="Vo A."/>
            <person name="Wade C."/>
            <person name="Wang S."/>
            <person name="Wangchuk T."/>
            <person name="Wangdi T."/>
            <person name="Whittaker C."/>
            <person name="Wilkinson J."/>
            <person name="Wu Y."/>
            <person name="Wyman D."/>
            <person name="Yadav S."/>
            <person name="Yang S."/>
            <person name="Yang X."/>
            <person name="Yeager S."/>
            <person name="Yee E."/>
            <person name="Young G."/>
            <person name="Zainoun J."/>
            <person name="Zembeck L."/>
            <person name="Zimmer A."/>
            <person name="Zody M."/>
            <person name="Lander E."/>
        </authorList>
    </citation>
    <scope>NUCLEOTIDE SEQUENCE [LARGE SCALE GENOMIC DNA]</scope>
</reference>
<feature type="region of interest" description="Disordered" evidence="1">
    <location>
        <begin position="41"/>
        <end position="90"/>
    </location>
</feature>
<reference evidence="2" key="3">
    <citation type="submission" date="2025-09" db="UniProtKB">
        <authorList>
            <consortium name="Ensembl"/>
        </authorList>
    </citation>
    <scope>IDENTIFICATION</scope>
</reference>
<dbReference type="InParanoid" id="H2Z9T8"/>
<keyword evidence="3" id="KW-1185">Reference proteome</keyword>
<organism evidence="2 3">
    <name type="scientific">Ciona savignyi</name>
    <name type="common">Pacific transparent sea squirt</name>
    <dbReference type="NCBI Taxonomy" id="51511"/>
    <lineage>
        <taxon>Eukaryota</taxon>
        <taxon>Metazoa</taxon>
        <taxon>Chordata</taxon>
        <taxon>Tunicata</taxon>
        <taxon>Ascidiacea</taxon>
        <taxon>Phlebobranchia</taxon>
        <taxon>Cionidae</taxon>
        <taxon>Ciona</taxon>
    </lineage>
</organism>
<sequence>MEDHVLEELCFGTGMEPDVPADQMKSRDVMKLIRKISTSEALAGVSNAEKEAIGIENQTTSSASSMGSAPNRPASNTNKRAPSLTRPDVASLEEILRSISEM</sequence>
<evidence type="ECO:0000313" key="2">
    <source>
        <dbReference type="Ensembl" id="ENSCSAVP00000014353.1"/>
    </source>
</evidence>
<proteinExistence type="predicted"/>
<protein>
    <submittedName>
        <fullName evidence="2">Uncharacterized protein</fullName>
    </submittedName>
</protein>
<name>H2Z9T8_CIOSA</name>
<dbReference type="OMA" id="DLMIIRN"/>
<evidence type="ECO:0000256" key="1">
    <source>
        <dbReference type="SAM" id="MobiDB-lite"/>
    </source>
</evidence>
<reference evidence="2" key="2">
    <citation type="submission" date="2025-08" db="UniProtKB">
        <authorList>
            <consortium name="Ensembl"/>
        </authorList>
    </citation>
    <scope>IDENTIFICATION</scope>
</reference>
<dbReference type="Ensembl" id="ENSCSAVT00000014518.1">
    <property type="protein sequence ID" value="ENSCSAVP00000014353.1"/>
    <property type="gene ID" value="ENSCSAVG00000008408.1"/>
</dbReference>
<dbReference type="HOGENOM" id="CLU_141700_0_0_1"/>